<dbReference type="InterPro" id="IPR016187">
    <property type="entry name" value="CTDL_fold"/>
</dbReference>
<dbReference type="PROSITE" id="PS00615">
    <property type="entry name" value="C_TYPE_LECTIN_1"/>
    <property type="match status" value="1"/>
</dbReference>
<dbReference type="Proteomes" id="UP000828390">
    <property type="component" value="Unassembled WGS sequence"/>
</dbReference>
<dbReference type="InterPro" id="IPR016186">
    <property type="entry name" value="C-type_lectin-like/link_sf"/>
</dbReference>
<evidence type="ECO:0000313" key="4">
    <source>
        <dbReference type="EMBL" id="KAH3844875.1"/>
    </source>
</evidence>
<keyword evidence="2" id="KW-0732">Signal</keyword>
<dbReference type="SMART" id="SM00034">
    <property type="entry name" value="CLECT"/>
    <property type="match status" value="1"/>
</dbReference>
<dbReference type="Pfam" id="PF00059">
    <property type="entry name" value="Lectin_C"/>
    <property type="match status" value="1"/>
</dbReference>
<dbReference type="PROSITE" id="PS50041">
    <property type="entry name" value="C_TYPE_LECTIN_2"/>
    <property type="match status" value="1"/>
</dbReference>
<feature type="chain" id="PRO_5039262166" description="C-type lectin domain-containing protein" evidence="2">
    <location>
        <begin position="19"/>
        <end position="160"/>
    </location>
</feature>
<keyword evidence="1" id="KW-1015">Disulfide bond</keyword>
<dbReference type="PANTHER" id="PTHR22803">
    <property type="entry name" value="MANNOSE, PHOSPHOLIPASE, LECTIN RECEPTOR RELATED"/>
    <property type="match status" value="1"/>
</dbReference>
<sequence>MKIRCFILLDVILVYVSADPRNETECRRGWIPHGTSCYLISHERQDWHSSEAMCELLGGYLVEIQNADEDAFIRRIVDSLQKSVWTGGADIEQEGKWVWMASMEPVNYANWDSGEPNSYQNSDENCVDVRPGHSGWNDERCMTIQNYVCENSEREVAVIG</sequence>
<dbReference type="OrthoDB" id="6142571at2759"/>
<keyword evidence="5" id="KW-1185">Reference proteome</keyword>
<evidence type="ECO:0000256" key="2">
    <source>
        <dbReference type="SAM" id="SignalP"/>
    </source>
</evidence>
<evidence type="ECO:0000256" key="1">
    <source>
        <dbReference type="ARBA" id="ARBA00023157"/>
    </source>
</evidence>
<dbReference type="SUPFAM" id="SSF56436">
    <property type="entry name" value="C-type lectin-like"/>
    <property type="match status" value="1"/>
</dbReference>
<evidence type="ECO:0000313" key="5">
    <source>
        <dbReference type="Proteomes" id="UP000828390"/>
    </source>
</evidence>
<dbReference type="EMBL" id="JAIWYP010000003">
    <property type="protein sequence ID" value="KAH3844875.1"/>
    <property type="molecule type" value="Genomic_DNA"/>
</dbReference>
<name>A0A9D4QWL9_DREPO</name>
<comment type="caution">
    <text evidence="4">The sequence shown here is derived from an EMBL/GenBank/DDBJ whole genome shotgun (WGS) entry which is preliminary data.</text>
</comment>
<protein>
    <recommendedName>
        <fullName evidence="3">C-type lectin domain-containing protein</fullName>
    </recommendedName>
</protein>
<reference evidence="4" key="1">
    <citation type="journal article" date="2019" name="bioRxiv">
        <title>The Genome of the Zebra Mussel, Dreissena polymorpha: A Resource for Invasive Species Research.</title>
        <authorList>
            <person name="McCartney M.A."/>
            <person name="Auch B."/>
            <person name="Kono T."/>
            <person name="Mallez S."/>
            <person name="Zhang Y."/>
            <person name="Obille A."/>
            <person name="Becker A."/>
            <person name="Abrahante J.E."/>
            <person name="Garbe J."/>
            <person name="Badalamenti J.P."/>
            <person name="Herman A."/>
            <person name="Mangelson H."/>
            <person name="Liachko I."/>
            <person name="Sullivan S."/>
            <person name="Sone E.D."/>
            <person name="Koren S."/>
            <person name="Silverstein K.A.T."/>
            <person name="Beckman K.B."/>
            <person name="Gohl D.M."/>
        </authorList>
    </citation>
    <scope>NUCLEOTIDE SEQUENCE</scope>
    <source>
        <strain evidence="4">Duluth1</strain>
        <tissue evidence="4">Whole animal</tissue>
    </source>
</reference>
<reference evidence="4" key="2">
    <citation type="submission" date="2020-11" db="EMBL/GenBank/DDBJ databases">
        <authorList>
            <person name="McCartney M.A."/>
            <person name="Auch B."/>
            <person name="Kono T."/>
            <person name="Mallez S."/>
            <person name="Becker A."/>
            <person name="Gohl D.M."/>
            <person name="Silverstein K.A.T."/>
            <person name="Koren S."/>
            <person name="Bechman K.B."/>
            <person name="Herman A."/>
            <person name="Abrahante J.E."/>
            <person name="Garbe J."/>
        </authorList>
    </citation>
    <scope>NUCLEOTIDE SEQUENCE</scope>
    <source>
        <strain evidence="4">Duluth1</strain>
        <tissue evidence="4">Whole animal</tissue>
    </source>
</reference>
<accession>A0A9D4QWL9</accession>
<dbReference type="InterPro" id="IPR001304">
    <property type="entry name" value="C-type_lectin-like"/>
</dbReference>
<feature type="domain" description="C-type lectin" evidence="3">
    <location>
        <begin position="33"/>
        <end position="150"/>
    </location>
</feature>
<gene>
    <name evidence="4" type="ORF">DPMN_087141</name>
</gene>
<feature type="signal peptide" evidence="2">
    <location>
        <begin position="1"/>
        <end position="18"/>
    </location>
</feature>
<dbReference type="AlphaFoldDB" id="A0A9D4QWL9"/>
<proteinExistence type="predicted"/>
<evidence type="ECO:0000259" key="3">
    <source>
        <dbReference type="PROSITE" id="PS50041"/>
    </source>
</evidence>
<dbReference type="InterPro" id="IPR018378">
    <property type="entry name" value="C-type_lectin_CS"/>
</dbReference>
<dbReference type="Gene3D" id="3.10.100.10">
    <property type="entry name" value="Mannose-Binding Protein A, subunit A"/>
    <property type="match status" value="1"/>
</dbReference>
<organism evidence="4 5">
    <name type="scientific">Dreissena polymorpha</name>
    <name type="common">Zebra mussel</name>
    <name type="synonym">Mytilus polymorpha</name>
    <dbReference type="NCBI Taxonomy" id="45954"/>
    <lineage>
        <taxon>Eukaryota</taxon>
        <taxon>Metazoa</taxon>
        <taxon>Spiralia</taxon>
        <taxon>Lophotrochozoa</taxon>
        <taxon>Mollusca</taxon>
        <taxon>Bivalvia</taxon>
        <taxon>Autobranchia</taxon>
        <taxon>Heteroconchia</taxon>
        <taxon>Euheterodonta</taxon>
        <taxon>Imparidentia</taxon>
        <taxon>Neoheterodontei</taxon>
        <taxon>Myida</taxon>
        <taxon>Dreissenoidea</taxon>
        <taxon>Dreissenidae</taxon>
        <taxon>Dreissena</taxon>
    </lineage>
</organism>
<dbReference type="InterPro" id="IPR050111">
    <property type="entry name" value="C-type_lectin/snaclec_domain"/>
</dbReference>